<feature type="domain" description="Thioredoxin" evidence="1">
    <location>
        <begin position="8"/>
        <end position="159"/>
    </location>
</feature>
<accession>A0A212QQ19</accession>
<dbReference type="GO" id="GO:0016491">
    <property type="term" value="F:oxidoreductase activity"/>
    <property type="evidence" value="ECO:0007669"/>
    <property type="project" value="InterPro"/>
</dbReference>
<dbReference type="InterPro" id="IPR013766">
    <property type="entry name" value="Thioredoxin_domain"/>
</dbReference>
<dbReference type="SUPFAM" id="SSF52833">
    <property type="entry name" value="Thioredoxin-like"/>
    <property type="match status" value="1"/>
</dbReference>
<dbReference type="Gene3D" id="3.40.30.10">
    <property type="entry name" value="Glutaredoxin"/>
    <property type="match status" value="1"/>
</dbReference>
<dbReference type="PANTHER" id="PTHR43640">
    <property type="entry name" value="OS07G0260300 PROTEIN"/>
    <property type="match status" value="1"/>
</dbReference>
<dbReference type="Proteomes" id="UP000197065">
    <property type="component" value="Unassembled WGS sequence"/>
</dbReference>
<sequence>MAAIPPVCDFGLKAPDFHLKGTDGLIHGLDDLKGPKGTVIAFICNHCPYVQAILDSLIQDARDLAGIGVTTIAICSNDAASHPEDGFEQMAELARRKEFPFAYLHDESQEVARHYGAICTPDFFGYNARLELQYRGRLDASGKAGKPGAKRELVLAMREVALTGEGPREQTPSIGCSIKWKNAA</sequence>
<dbReference type="CDD" id="cd02969">
    <property type="entry name" value="PRX_like1"/>
    <property type="match status" value="1"/>
</dbReference>
<dbReference type="Pfam" id="PF00578">
    <property type="entry name" value="AhpC-TSA"/>
    <property type="match status" value="1"/>
</dbReference>
<evidence type="ECO:0000313" key="3">
    <source>
        <dbReference type="Proteomes" id="UP000197065"/>
    </source>
</evidence>
<dbReference type="InterPro" id="IPR000866">
    <property type="entry name" value="AhpC/TSA"/>
</dbReference>
<evidence type="ECO:0000313" key="2">
    <source>
        <dbReference type="EMBL" id="SNB61384.1"/>
    </source>
</evidence>
<dbReference type="EMBL" id="FYEH01000002">
    <property type="protein sequence ID" value="SNB61384.1"/>
    <property type="molecule type" value="Genomic_DNA"/>
</dbReference>
<evidence type="ECO:0000259" key="1">
    <source>
        <dbReference type="PROSITE" id="PS51352"/>
    </source>
</evidence>
<dbReference type="OrthoDB" id="9809746at2"/>
<dbReference type="InterPro" id="IPR036249">
    <property type="entry name" value="Thioredoxin-like_sf"/>
</dbReference>
<dbReference type="PROSITE" id="PS51352">
    <property type="entry name" value="THIOREDOXIN_2"/>
    <property type="match status" value="1"/>
</dbReference>
<dbReference type="PANTHER" id="PTHR43640:SF1">
    <property type="entry name" value="THIOREDOXIN-DEPENDENT PEROXIREDOXIN"/>
    <property type="match status" value="1"/>
</dbReference>
<dbReference type="GO" id="GO:0016209">
    <property type="term" value="F:antioxidant activity"/>
    <property type="evidence" value="ECO:0007669"/>
    <property type="project" value="InterPro"/>
</dbReference>
<name>A0A212QQ19_9PROT</name>
<dbReference type="InterPro" id="IPR047262">
    <property type="entry name" value="PRX-like1"/>
</dbReference>
<dbReference type="AlphaFoldDB" id="A0A212QQ19"/>
<gene>
    <name evidence="2" type="ORF">SAMN07250955_102212</name>
</gene>
<keyword evidence="3" id="KW-1185">Reference proteome</keyword>
<reference evidence="2 3" key="1">
    <citation type="submission" date="2017-06" db="EMBL/GenBank/DDBJ databases">
        <authorList>
            <person name="Kim H.J."/>
            <person name="Triplett B.A."/>
        </authorList>
    </citation>
    <scope>NUCLEOTIDE SEQUENCE [LARGE SCALE GENOMIC DNA]</scope>
    <source>
        <strain evidence="2 3">B29T1</strain>
    </source>
</reference>
<protein>
    <submittedName>
        <fullName evidence="2">AhpC/TSA family protein</fullName>
    </submittedName>
</protein>
<dbReference type="RefSeq" id="WP_088560071.1">
    <property type="nucleotide sequence ID" value="NZ_FYEH01000002.1"/>
</dbReference>
<organism evidence="2 3">
    <name type="scientific">Arboricoccus pini</name>
    <dbReference type="NCBI Taxonomy" id="1963835"/>
    <lineage>
        <taxon>Bacteria</taxon>
        <taxon>Pseudomonadati</taxon>
        <taxon>Pseudomonadota</taxon>
        <taxon>Alphaproteobacteria</taxon>
        <taxon>Geminicoccales</taxon>
        <taxon>Geminicoccaceae</taxon>
        <taxon>Arboricoccus</taxon>
    </lineage>
</organism>
<proteinExistence type="predicted"/>